<dbReference type="AlphaFoldDB" id="A0A7J6KUR7"/>
<keyword evidence="2" id="KW-1185">Reference proteome</keyword>
<evidence type="ECO:0000313" key="1">
    <source>
        <dbReference type="EMBL" id="KAF4650226.1"/>
    </source>
</evidence>
<reference evidence="1 2" key="1">
    <citation type="submission" date="2020-04" db="EMBL/GenBank/DDBJ databases">
        <title>Perkinsus chesapeaki whole genome sequence.</title>
        <authorList>
            <person name="Bogema D.R."/>
        </authorList>
    </citation>
    <scope>NUCLEOTIDE SEQUENCE [LARGE SCALE GENOMIC DNA]</scope>
    <source>
        <strain evidence="1">ATCC PRA-425</strain>
    </source>
</reference>
<evidence type="ECO:0000313" key="2">
    <source>
        <dbReference type="Proteomes" id="UP000591131"/>
    </source>
</evidence>
<gene>
    <name evidence="1" type="ORF">FOL47_001364</name>
</gene>
<proteinExistence type="predicted"/>
<sequence length="172" mass="19020">VSALRSLCGRLTWMSRVAKQMAPFVAPMWAAVAPAEKNGAKWLQKVIMDFISDARDGDGRYLVRRFPLKAYGRNPCIRTMVVEACWSGIVVAISLAVKMKSKSAVIERIAMELAYDGARSSKVLDMKFQHIAGASNCWADALRLQLGAAFPRELEKIPGRVCPVRDFGFLDA</sequence>
<organism evidence="1 2">
    <name type="scientific">Perkinsus chesapeaki</name>
    <name type="common">Clam parasite</name>
    <name type="synonym">Perkinsus andrewsi</name>
    <dbReference type="NCBI Taxonomy" id="330153"/>
    <lineage>
        <taxon>Eukaryota</taxon>
        <taxon>Sar</taxon>
        <taxon>Alveolata</taxon>
        <taxon>Perkinsozoa</taxon>
        <taxon>Perkinsea</taxon>
        <taxon>Perkinsida</taxon>
        <taxon>Perkinsidae</taxon>
        <taxon>Perkinsus</taxon>
    </lineage>
</organism>
<protein>
    <submittedName>
        <fullName evidence="1">Uncharacterized protein</fullName>
    </submittedName>
</protein>
<name>A0A7J6KUR7_PERCH</name>
<feature type="non-terminal residue" evidence="1">
    <location>
        <position position="172"/>
    </location>
</feature>
<accession>A0A7J6KUR7</accession>
<comment type="caution">
    <text evidence="1">The sequence shown here is derived from an EMBL/GenBank/DDBJ whole genome shotgun (WGS) entry which is preliminary data.</text>
</comment>
<dbReference type="Proteomes" id="UP000591131">
    <property type="component" value="Unassembled WGS sequence"/>
</dbReference>
<dbReference type="EMBL" id="JAAPAO010001311">
    <property type="protein sequence ID" value="KAF4650226.1"/>
    <property type="molecule type" value="Genomic_DNA"/>
</dbReference>